<proteinExistence type="inferred from homology"/>
<comment type="similarity">
    <text evidence="3">Belongs to the glycosyl hydrolase 130 family.</text>
</comment>
<keyword evidence="1" id="KW-0328">Glycosyltransferase</keyword>
<dbReference type="Proteomes" id="UP001596113">
    <property type="component" value="Unassembled WGS sequence"/>
</dbReference>
<evidence type="ECO:0000313" key="4">
    <source>
        <dbReference type="EMBL" id="MFC5403415.1"/>
    </source>
</evidence>
<dbReference type="PIRSF" id="PIRSF016202">
    <property type="entry name" value="PH1107"/>
    <property type="match status" value="1"/>
</dbReference>
<keyword evidence="4" id="KW-0378">Hydrolase</keyword>
<dbReference type="InterPro" id="IPR007184">
    <property type="entry name" value="Mannoside_phosphorylase"/>
</dbReference>
<organism evidence="4 5">
    <name type="scientific">Cohnella soli</name>
    <dbReference type="NCBI Taxonomy" id="425005"/>
    <lineage>
        <taxon>Bacteria</taxon>
        <taxon>Bacillati</taxon>
        <taxon>Bacillota</taxon>
        <taxon>Bacilli</taxon>
        <taxon>Bacillales</taxon>
        <taxon>Paenibacillaceae</taxon>
        <taxon>Cohnella</taxon>
    </lineage>
</organism>
<protein>
    <submittedName>
        <fullName evidence="4">Glycoside hydrolase family 130 protein</fullName>
    </submittedName>
</protein>
<dbReference type="EMBL" id="JBHSMI010000023">
    <property type="protein sequence ID" value="MFC5403415.1"/>
    <property type="molecule type" value="Genomic_DNA"/>
</dbReference>
<evidence type="ECO:0000313" key="5">
    <source>
        <dbReference type="Proteomes" id="UP001596113"/>
    </source>
</evidence>
<name>A0ABW0HT35_9BACL</name>
<sequence length="349" mass="39446">MTIRRSDMNPIMAPNQVVASNPDWEVIGVFNAGVAKYKDEVILLLRVAERPLNDDPTVYLTPLYDAASDRMTVRSIPRTDDIDFSDVRVIKTPAQNYLTSISHFRVARSKDGIRFEIDDKPTILPGSMYESYGIEDPRMTQIGDIYYITYSAISEYGICTAMMTTGDFVSFERQGNVFHPDNKDVVIFPEPIGGKYYSLHRPSCSHYGQPVMWIAESSDLLQWGNHRFIAGVRDGLWDEGRIGASAVPFLIEEGWLEIYHGADKNNRYCVGAMLLKKDEPWKVIARSELPFMQPEQRFEVDGFFGNVVFPCGALVEGNIVKLYYGASDTYVGYAEVPLDLIKASLKKED</sequence>
<accession>A0ABW0HT35</accession>
<evidence type="ECO:0000256" key="3">
    <source>
        <dbReference type="ARBA" id="ARBA00024356"/>
    </source>
</evidence>
<gene>
    <name evidence="4" type="ORF">ACFPOF_11800</name>
</gene>
<dbReference type="RefSeq" id="WP_378132745.1">
    <property type="nucleotide sequence ID" value="NZ_JBHSMI010000023.1"/>
</dbReference>
<evidence type="ECO:0000256" key="2">
    <source>
        <dbReference type="ARBA" id="ARBA00022679"/>
    </source>
</evidence>
<dbReference type="CDD" id="cd18612">
    <property type="entry name" value="GH130_Lin0857-like"/>
    <property type="match status" value="1"/>
</dbReference>
<dbReference type="PANTHER" id="PTHR34106">
    <property type="entry name" value="GLYCOSIDASE"/>
    <property type="match status" value="1"/>
</dbReference>
<dbReference type="PANTHER" id="PTHR34106:SF5">
    <property type="entry name" value="GLYCOSIDASE"/>
    <property type="match status" value="1"/>
</dbReference>
<dbReference type="Gene3D" id="2.115.10.20">
    <property type="entry name" value="Glycosyl hydrolase domain, family 43"/>
    <property type="match status" value="1"/>
</dbReference>
<dbReference type="GO" id="GO:0016787">
    <property type="term" value="F:hydrolase activity"/>
    <property type="evidence" value="ECO:0007669"/>
    <property type="project" value="UniProtKB-KW"/>
</dbReference>
<keyword evidence="5" id="KW-1185">Reference proteome</keyword>
<dbReference type="Pfam" id="PF04041">
    <property type="entry name" value="Glyco_hydro_130"/>
    <property type="match status" value="1"/>
</dbReference>
<dbReference type="SUPFAM" id="SSF75005">
    <property type="entry name" value="Arabinanase/levansucrase/invertase"/>
    <property type="match status" value="1"/>
</dbReference>
<reference evidence="5" key="1">
    <citation type="journal article" date="2019" name="Int. J. Syst. Evol. Microbiol.">
        <title>The Global Catalogue of Microorganisms (GCM) 10K type strain sequencing project: providing services to taxonomists for standard genome sequencing and annotation.</title>
        <authorList>
            <consortium name="The Broad Institute Genomics Platform"/>
            <consortium name="The Broad Institute Genome Sequencing Center for Infectious Disease"/>
            <person name="Wu L."/>
            <person name="Ma J."/>
        </authorList>
    </citation>
    <scope>NUCLEOTIDE SEQUENCE [LARGE SCALE GENOMIC DNA]</scope>
    <source>
        <strain evidence="5">CGMCC 1.18575</strain>
    </source>
</reference>
<evidence type="ECO:0000256" key="1">
    <source>
        <dbReference type="ARBA" id="ARBA00022676"/>
    </source>
</evidence>
<comment type="caution">
    <text evidence="4">The sequence shown here is derived from an EMBL/GenBank/DDBJ whole genome shotgun (WGS) entry which is preliminary data.</text>
</comment>
<keyword evidence="2" id="KW-0808">Transferase</keyword>
<dbReference type="InterPro" id="IPR023296">
    <property type="entry name" value="Glyco_hydro_beta-prop_sf"/>
</dbReference>